<dbReference type="RefSeq" id="WP_337335897.1">
    <property type="nucleotide sequence ID" value="NZ_JBBDHC010000016.1"/>
</dbReference>
<dbReference type="SUPFAM" id="SSF53850">
    <property type="entry name" value="Periplasmic binding protein-like II"/>
    <property type="match status" value="1"/>
</dbReference>
<dbReference type="GO" id="GO:0006351">
    <property type="term" value="P:DNA-templated transcription"/>
    <property type="evidence" value="ECO:0007669"/>
    <property type="project" value="TreeGrafter"/>
</dbReference>
<evidence type="ECO:0000256" key="3">
    <source>
        <dbReference type="ARBA" id="ARBA00023125"/>
    </source>
</evidence>
<evidence type="ECO:0000256" key="2">
    <source>
        <dbReference type="ARBA" id="ARBA00023015"/>
    </source>
</evidence>
<dbReference type="InterPro" id="IPR036390">
    <property type="entry name" value="WH_DNA-bd_sf"/>
</dbReference>
<gene>
    <name evidence="6" type="ORF">WB794_10970</name>
</gene>
<dbReference type="GO" id="GO:0003700">
    <property type="term" value="F:DNA-binding transcription factor activity"/>
    <property type="evidence" value="ECO:0007669"/>
    <property type="project" value="InterPro"/>
</dbReference>
<dbReference type="PANTHER" id="PTHR30537">
    <property type="entry name" value="HTH-TYPE TRANSCRIPTIONAL REGULATOR"/>
    <property type="match status" value="1"/>
</dbReference>
<dbReference type="EMBL" id="JBBDHC010000016">
    <property type="protein sequence ID" value="MEJ1250191.1"/>
    <property type="molecule type" value="Genomic_DNA"/>
</dbReference>
<sequence length="306" mass="34069">MSHLDSIRTFLRVAELENFSETARQLGVPKSLVTRRIKALEDALGTPLLVRTTRRVRLTEAGALYRQHVAGLVEELDSLESSISGSALNLRGLMRISSPTAFGIQALRPALASFLRQHPELTFELVLNDQPVNPAEEGYDVVITDRGAVSGQFQEEPLLRFDLVCCAAPGYLAEHGTPAEPADLRQHEVIQYLYNDSGLEWRFMRGEETFRVLVHPRLSTNSGAVMRDAALDGEGITLLPYFLAREDLASGRLVEVLPGYGLPQKIMKAVLPRRRETVRRSQQLIQYLREALASTCPERGALREPG</sequence>
<evidence type="ECO:0000313" key="7">
    <source>
        <dbReference type="Proteomes" id="UP001364472"/>
    </source>
</evidence>
<comment type="caution">
    <text evidence="6">The sequence shown here is derived from an EMBL/GenBank/DDBJ whole genome shotgun (WGS) entry which is preliminary data.</text>
</comment>
<keyword evidence="3" id="KW-0238">DNA-binding</keyword>
<accession>A0AAW9R737</accession>
<keyword evidence="4" id="KW-0804">Transcription</keyword>
<dbReference type="Pfam" id="PF00126">
    <property type="entry name" value="HTH_1"/>
    <property type="match status" value="1"/>
</dbReference>
<dbReference type="AlphaFoldDB" id="A0AAW9R737"/>
<dbReference type="Gene3D" id="1.10.10.10">
    <property type="entry name" value="Winged helix-like DNA-binding domain superfamily/Winged helix DNA-binding domain"/>
    <property type="match status" value="1"/>
</dbReference>
<keyword evidence="7" id="KW-1185">Reference proteome</keyword>
<protein>
    <submittedName>
        <fullName evidence="6">LysR family transcriptional regulator</fullName>
    </submittedName>
</protein>
<dbReference type="InterPro" id="IPR000847">
    <property type="entry name" value="LysR_HTH_N"/>
</dbReference>
<dbReference type="PROSITE" id="PS50931">
    <property type="entry name" value="HTH_LYSR"/>
    <property type="match status" value="1"/>
</dbReference>
<organism evidence="6 7">
    <name type="scientific">Denitratimonas tolerans</name>
    <dbReference type="NCBI Taxonomy" id="1338420"/>
    <lineage>
        <taxon>Bacteria</taxon>
        <taxon>Pseudomonadati</taxon>
        <taxon>Pseudomonadota</taxon>
        <taxon>Gammaproteobacteria</taxon>
        <taxon>Lysobacterales</taxon>
        <taxon>Lysobacteraceae</taxon>
        <taxon>Denitratimonas</taxon>
    </lineage>
</organism>
<dbReference type="Gene3D" id="3.40.190.290">
    <property type="match status" value="1"/>
</dbReference>
<dbReference type="InterPro" id="IPR058163">
    <property type="entry name" value="LysR-type_TF_proteobact-type"/>
</dbReference>
<dbReference type="PANTHER" id="PTHR30537:SF35">
    <property type="entry name" value="TRANSCRIPTIONAL REGULATORY PROTEIN"/>
    <property type="match status" value="1"/>
</dbReference>
<keyword evidence="2" id="KW-0805">Transcription regulation</keyword>
<proteinExistence type="inferred from homology"/>
<dbReference type="CDD" id="cd08422">
    <property type="entry name" value="PBP2_CrgA_like"/>
    <property type="match status" value="1"/>
</dbReference>
<evidence type="ECO:0000259" key="5">
    <source>
        <dbReference type="PROSITE" id="PS50931"/>
    </source>
</evidence>
<dbReference type="FunFam" id="1.10.10.10:FF:000001">
    <property type="entry name" value="LysR family transcriptional regulator"/>
    <property type="match status" value="1"/>
</dbReference>
<feature type="domain" description="HTH lysR-type" evidence="5">
    <location>
        <begin position="1"/>
        <end position="59"/>
    </location>
</feature>
<evidence type="ECO:0000256" key="4">
    <source>
        <dbReference type="ARBA" id="ARBA00023163"/>
    </source>
</evidence>
<name>A0AAW9R737_9GAMM</name>
<dbReference type="InterPro" id="IPR005119">
    <property type="entry name" value="LysR_subst-bd"/>
</dbReference>
<dbReference type="Pfam" id="PF03466">
    <property type="entry name" value="LysR_substrate"/>
    <property type="match status" value="1"/>
</dbReference>
<dbReference type="Proteomes" id="UP001364472">
    <property type="component" value="Unassembled WGS sequence"/>
</dbReference>
<dbReference type="InterPro" id="IPR036388">
    <property type="entry name" value="WH-like_DNA-bd_sf"/>
</dbReference>
<evidence type="ECO:0000313" key="6">
    <source>
        <dbReference type="EMBL" id="MEJ1250191.1"/>
    </source>
</evidence>
<evidence type="ECO:0000256" key="1">
    <source>
        <dbReference type="ARBA" id="ARBA00009437"/>
    </source>
</evidence>
<comment type="similarity">
    <text evidence="1">Belongs to the LysR transcriptional regulatory family.</text>
</comment>
<dbReference type="SUPFAM" id="SSF46785">
    <property type="entry name" value="Winged helix' DNA-binding domain"/>
    <property type="match status" value="1"/>
</dbReference>
<dbReference type="GO" id="GO:0043565">
    <property type="term" value="F:sequence-specific DNA binding"/>
    <property type="evidence" value="ECO:0007669"/>
    <property type="project" value="TreeGrafter"/>
</dbReference>
<reference evidence="6 7" key="1">
    <citation type="journal article" date="2016" name="Antonie Van Leeuwenhoek">
        <title>Denitratimonas tolerans gen. nov., sp. nov., a denitrifying bacterium isolated from a bioreactor for tannery wastewater treatment.</title>
        <authorList>
            <person name="Han S.I."/>
            <person name="Kim J.O."/>
            <person name="Lee Y.R."/>
            <person name="Ekpeghere K.I."/>
            <person name="Koh S.C."/>
            <person name="Whang K.S."/>
        </authorList>
    </citation>
    <scope>NUCLEOTIDE SEQUENCE [LARGE SCALE GENOMIC DNA]</scope>
    <source>
        <strain evidence="6 7">KACC 17565</strain>
    </source>
</reference>